<keyword evidence="3" id="KW-1185">Reference proteome</keyword>
<organism evidence="2 3">
    <name type="scientific">Pristionchus entomophagus</name>
    <dbReference type="NCBI Taxonomy" id="358040"/>
    <lineage>
        <taxon>Eukaryota</taxon>
        <taxon>Metazoa</taxon>
        <taxon>Ecdysozoa</taxon>
        <taxon>Nematoda</taxon>
        <taxon>Chromadorea</taxon>
        <taxon>Rhabditida</taxon>
        <taxon>Rhabditina</taxon>
        <taxon>Diplogasteromorpha</taxon>
        <taxon>Diplogasteroidea</taxon>
        <taxon>Neodiplogasteridae</taxon>
        <taxon>Pristionchus</taxon>
    </lineage>
</organism>
<reference evidence="2" key="1">
    <citation type="submission" date="2023-10" db="EMBL/GenBank/DDBJ databases">
        <title>Genome assembly of Pristionchus species.</title>
        <authorList>
            <person name="Yoshida K."/>
            <person name="Sommer R.J."/>
        </authorList>
    </citation>
    <scope>NUCLEOTIDE SEQUENCE</scope>
    <source>
        <strain evidence="2">RS0144</strain>
    </source>
</reference>
<evidence type="ECO:0000313" key="3">
    <source>
        <dbReference type="Proteomes" id="UP001432027"/>
    </source>
</evidence>
<evidence type="ECO:0000313" key="2">
    <source>
        <dbReference type="EMBL" id="GMS84407.1"/>
    </source>
</evidence>
<sequence>RLWYRLKWIIKVPFRRRSTLIATSAVTYLSLFNIISWYMKDEGSPINRFHWRLLKAEGKLTEEMLHKERVINEYYNSKFKAVSDLSTWSFK</sequence>
<name>A0AAV5SPG6_9BILA</name>
<protein>
    <submittedName>
        <fullName evidence="2">Uncharacterized protein</fullName>
    </submittedName>
</protein>
<dbReference type="EMBL" id="BTSX01000002">
    <property type="protein sequence ID" value="GMS84407.1"/>
    <property type="molecule type" value="Genomic_DNA"/>
</dbReference>
<gene>
    <name evidence="2" type="ORF">PENTCL1PPCAC_6582</name>
</gene>
<feature type="non-terminal residue" evidence="2">
    <location>
        <position position="1"/>
    </location>
</feature>
<dbReference type="AlphaFoldDB" id="A0AAV5SPG6"/>
<keyword evidence="1" id="KW-0812">Transmembrane</keyword>
<accession>A0AAV5SPG6</accession>
<keyword evidence="1" id="KW-0472">Membrane</keyword>
<keyword evidence="1" id="KW-1133">Transmembrane helix</keyword>
<comment type="caution">
    <text evidence="2">The sequence shown here is derived from an EMBL/GenBank/DDBJ whole genome shotgun (WGS) entry which is preliminary data.</text>
</comment>
<feature type="transmembrane region" description="Helical" evidence="1">
    <location>
        <begin position="20"/>
        <end position="39"/>
    </location>
</feature>
<proteinExistence type="predicted"/>
<dbReference type="Proteomes" id="UP001432027">
    <property type="component" value="Unassembled WGS sequence"/>
</dbReference>
<evidence type="ECO:0000256" key="1">
    <source>
        <dbReference type="SAM" id="Phobius"/>
    </source>
</evidence>